<dbReference type="OrthoDB" id="5421062at2"/>
<reference evidence="4 5" key="1">
    <citation type="submission" date="2019-11" db="EMBL/GenBank/DDBJ databases">
        <title>Comparative genomics of hydrocarbon-degrading Desulfosarcina strains.</title>
        <authorList>
            <person name="Watanabe M."/>
            <person name="Kojima H."/>
            <person name="Fukui M."/>
        </authorList>
    </citation>
    <scope>NUCLEOTIDE SEQUENCE [LARGE SCALE GENOMIC DNA]</scope>
    <source>
        <strain evidence="4 5">PL12</strain>
    </source>
</reference>
<evidence type="ECO:0000313" key="4">
    <source>
        <dbReference type="EMBL" id="BBO69242.1"/>
    </source>
</evidence>
<dbReference type="PROSITE" id="PS51257">
    <property type="entry name" value="PROKAR_LIPOPROTEIN"/>
    <property type="match status" value="1"/>
</dbReference>
<evidence type="ECO:0008006" key="6">
    <source>
        <dbReference type="Google" id="ProtNLM"/>
    </source>
</evidence>
<dbReference type="RefSeq" id="WP_155317305.1">
    <property type="nucleotide sequence ID" value="NZ_AP021874.1"/>
</dbReference>
<evidence type="ECO:0000256" key="1">
    <source>
        <dbReference type="SAM" id="Coils"/>
    </source>
</evidence>
<gene>
    <name evidence="4" type="ORF">DSCA_31720</name>
</gene>
<dbReference type="KEGG" id="dalk:DSCA_31720"/>
<feature type="compositionally biased region" description="Basic and acidic residues" evidence="2">
    <location>
        <begin position="158"/>
        <end position="174"/>
    </location>
</feature>
<keyword evidence="3" id="KW-0472">Membrane</keyword>
<name>A0A5K7YHV2_9BACT</name>
<keyword evidence="5" id="KW-1185">Reference proteome</keyword>
<evidence type="ECO:0000256" key="2">
    <source>
        <dbReference type="SAM" id="MobiDB-lite"/>
    </source>
</evidence>
<keyword evidence="3" id="KW-1133">Transmembrane helix</keyword>
<dbReference type="EMBL" id="AP021874">
    <property type="protein sequence ID" value="BBO69242.1"/>
    <property type="molecule type" value="Genomic_DNA"/>
</dbReference>
<feature type="transmembrane region" description="Helical" evidence="3">
    <location>
        <begin position="12"/>
        <end position="32"/>
    </location>
</feature>
<keyword evidence="3" id="KW-0812">Transmembrane</keyword>
<feature type="region of interest" description="Disordered" evidence="2">
    <location>
        <begin position="153"/>
        <end position="177"/>
    </location>
</feature>
<protein>
    <recommendedName>
        <fullName evidence="6">Lipoprotein</fullName>
    </recommendedName>
</protein>
<proteinExistence type="predicted"/>
<feature type="coiled-coil region" evidence="1">
    <location>
        <begin position="185"/>
        <end position="229"/>
    </location>
</feature>
<accession>A0A5K7YHV2</accession>
<evidence type="ECO:0000313" key="5">
    <source>
        <dbReference type="Proteomes" id="UP000427906"/>
    </source>
</evidence>
<dbReference type="AlphaFoldDB" id="A0A5K7YHV2"/>
<dbReference type="Proteomes" id="UP000427906">
    <property type="component" value="Chromosome"/>
</dbReference>
<sequence length="235" mass="26476">MTTPWRKPYRLMIVLMVLVGVLTGCASVFQRLDDRMHRKRFRSDDEAFEVALALYGQGNFADAGERFKALAAASTSDKISRMAWLGEICCHLMLAETQAEYDAAIDQWRAFGTSSPGGGAMWDLTLFDPLVSRMAPTQITRVIKIQPAATQISTETKVSAEPKRQPEDRKRQPADRQLQAEVVKLKKKLEQAAEWQRKAEQIEAENRSLKEKIKALEAIDQNIQKKKTEIAAPGE</sequence>
<evidence type="ECO:0000256" key="3">
    <source>
        <dbReference type="SAM" id="Phobius"/>
    </source>
</evidence>
<organism evidence="4 5">
    <name type="scientific">Desulfosarcina alkanivorans</name>
    <dbReference type="NCBI Taxonomy" id="571177"/>
    <lineage>
        <taxon>Bacteria</taxon>
        <taxon>Pseudomonadati</taxon>
        <taxon>Thermodesulfobacteriota</taxon>
        <taxon>Desulfobacteria</taxon>
        <taxon>Desulfobacterales</taxon>
        <taxon>Desulfosarcinaceae</taxon>
        <taxon>Desulfosarcina</taxon>
    </lineage>
</organism>
<keyword evidence="1" id="KW-0175">Coiled coil</keyword>